<organism evidence="8 9">
    <name type="scientific">Pelagibacterium luteolum</name>
    <dbReference type="NCBI Taxonomy" id="440168"/>
    <lineage>
        <taxon>Bacteria</taxon>
        <taxon>Pseudomonadati</taxon>
        <taxon>Pseudomonadota</taxon>
        <taxon>Alphaproteobacteria</taxon>
        <taxon>Hyphomicrobiales</taxon>
        <taxon>Devosiaceae</taxon>
        <taxon>Pelagibacterium</taxon>
    </lineage>
</organism>
<evidence type="ECO:0000256" key="2">
    <source>
        <dbReference type="ARBA" id="ARBA00023015"/>
    </source>
</evidence>
<evidence type="ECO:0000256" key="1">
    <source>
        <dbReference type="ARBA" id="ARBA00010641"/>
    </source>
</evidence>
<dbReference type="PROSITE" id="PS01063">
    <property type="entry name" value="SIGMA70_ECF"/>
    <property type="match status" value="1"/>
</dbReference>
<keyword evidence="5" id="KW-0804">Transcription</keyword>
<dbReference type="GO" id="GO:0006352">
    <property type="term" value="P:DNA-templated transcription initiation"/>
    <property type="evidence" value="ECO:0007669"/>
    <property type="project" value="InterPro"/>
</dbReference>
<dbReference type="Gene3D" id="1.10.1740.10">
    <property type="match status" value="1"/>
</dbReference>
<comment type="similarity">
    <text evidence="1">Belongs to the sigma-70 factor family. ECF subfamily.</text>
</comment>
<evidence type="ECO:0000256" key="3">
    <source>
        <dbReference type="ARBA" id="ARBA00023082"/>
    </source>
</evidence>
<sequence>MGRHPSVRDLLVVHLPVLRRYAHGLTGHRADAEDLLQATLLRAIEHEKSWRGENGRAWLYAIMTNLNLNRLRGRSRQPVLISIDDTEEMGDGRNSDPLVHNQLVRALGALEPDARAALLLVSIEGFTYREAADILNVPIGTVMSRLSRARRQLSARVDYPSVTPFVRR</sequence>
<proteinExistence type="inferred from homology"/>
<name>A0A1G7SF15_9HYPH</name>
<dbReference type="InterPro" id="IPR036388">
    <property type="entry name" value="WH-like_DNA-bd_sf"/>
</dbReference>
<dbReference type="STRING" id="440168.SAMN04487974_101474"/>
<dbReference type="OrthoDB" id="9784272at2"/>
<dbReference type="Proteomes" id="UP000199495">
    <property type="component" value="Unassembled WGS sequence"/>
</dbReference>
<dbReference type="Gene3D" id="1.10.10.10">
    <property type="entry name" value="Winged helix-like DNA-binding domain superfamily/Winged helix DNA-binding domain"/>
    <property type="match status" value="1"/>
</dbReference>
<dbReference type="GO" id="GO:0016987">
    <property type="term" value="F:sigma factor activity"/>
    <property type="evidence" value="ECO:0007669"/>
    <property type="project" value="UniProtKB-KW"/>
</dbReference>
<dbReference type="Pfam" id="PF08281">
    <property type="entry name" value="Sigma70_r4_2"/>
    <property type="match status" value="1"/>
</dbReference>
<evidence type="ECO:0000256" key="4">
    <source>
        <dbReference type="ARBA" id="ARBA00023125"/>
    </source>
</evidence>
<dbReference type="InterPro" id="IPR013324">
    <property type="entry name" value="RNA_pol_sigma_r3/r4-like"/>
</dbReference>
<accession>A0A1G7SF15</accession>
<dbReference type="EMBL" id="FNCS01000001">
    <property type="protein sequence ID" value="SDG21593.1"/>
    <property type="molecule type" value="Genomic_DNA"/>
</dbReference>
<dbReference type="NCBIfam" id="TIGR02937">
    <property type="entry name" value="sigma70-ECF"/>
    <property type="match status" value="1"/>
</dbReference>
<dbReference type="AlphaFoldDB" id="A0A1G7SF15"/>
<evidence type="ECO:0000313" key="9">
    <source>
        <dbReference type="Proteomes" id="UP000199495"/>
    </source>
</evidence>
<evidence type="ECO:0000256" key="5">
    <source>
        <dbReference type="ARBA" id="ARBA00023163"/>
    </source>
</evidence>
<feature type="domain" description="RNA polymerase sigma factor 70 region 4 type 2" evidence="6">
    <location>
        <begin position="101"/>
        <end position="153"/>
    </location>
</feature>
<gene>
    <name evidence="8" type="ORF">SAMN04487974_101474</name>
</gene>
<feature type="domain" description="PhyR sigma2" evidence="7">
    <location>
        <begin position="13"/>
        <end position="63"/>
    </location>
</feature>
<dbReference type="Pfam" id="PF22029">
    <property type="entry name" value="PhyR_sigma2"/>
    <property type="match status" value="1"/>
</dbReference>
<reference evidence="8 9" key="1">
    <citation type="submission" date="2016-10" db="EMBL/GenBank/DDBJ databases">
        <authorList>
            <person name="de Groot N.N."/>
        </authorList>
    </citation>
    <scope>NUCLEOTIDE SEQUENCE [LARGE SCALE GENOMIC DNA]</scope>
    <source>
        <strain evidence="8 9">CGMCC 1.10267</strain>
    </source>
</reference>
<dbReference type="PANTHER" id="PTHR43133:SF25">
    <property type="entry name" value="RNA POLYMERASE SIGMA FACTOR RFAY-RELATED"/>
    <property type="match status" value="1"/>
</dbReference>
<evidence type="ECO:0000259" key="6">
    <source>
        <dbReference type="Pfam" id="PF08281"/>
    </source>
</evidence>
<evidence type="ECO:0000313" key="8">
    <source>
        <dbReference type="EMBL" id="SDG21593.1"/>
    </source>
</evidence>
<keyword evidence="4" id="KW-0238">DNA-binding</keyword>
<dbReference type="InterPro" id="IPR053866">
    <property type="entry name" value="PhyR_sigma2"/>
</dbReference>
<dbReference type="InterPro" id="IPR013325">
    <property type="entry name" value="RNA_pol_sigma_r2"/>
</dbReference>
<protein>
    <submittedName>
        <fullName evidence="8">RNA polymerase sigma-70 factor, ECF subfamily</fullName>
    </submittedName>
</protein>
<dbReference type="InterPro" id="IPR014284">
    <property type="entry name" value="RNA_pol_sigma-70_dom"/>
</dbReference>
<dbReference type="RefSeq" id="WP_090590797.1">
    <property type="nucleotide sequence ID" value="NZ_FNCS01000001.1"/>
</dbReference>
<dbReference type="SUPFAM" id="SSF88659">
    <property type="entry name" value="Sigma3 and sigma4 domains of RNA polymerase sigma factors"/>
    <property type="match status" value="1"/>
</dbReference>
<keyword evidence="3" id="KW-0731">Sigma factor</keyword>
<dbReference type="GO" id="GO:0003677">
    <property type="term" value="F:DNA binding"/>
    <property type="evidence" value="ECO:0007669"/>
    <property type="project" value="UniProtKB-KW"/>
</dbReference>
<dbReference type="CDD" id="cd06171">
    <property type="entry name" value="Sigma70_r4"/>
    <property type="match status" value="1"/>
</dbReference>
<dbReference type="PANTHER" id="PTHR43133">
    <property type="entry name" value="RNA POLYMERASE ECF-TYPE SIGMA FACTO"/>
    <property type="match status" value="1"/>
</dbReference>
<keyword evidence="2" id="KW-0805">Transcription regulation</keyword>
<dbReference type="InterPro" id="IPR013249">
    <property type="entry name" value="RNA_pol_sigma70_r4_t2"/>
</dbReference>
<dbReference type="SUPFAM" id="SSF88946">
    <property type="entry name" value="Sigma2 domain of RNA polymerase sigma factors"/>
    <property type="match status" value="1"/>
</dbReference>
<dbReference type="InterPro" id="IPR039425">
    <property type="entry name" value="RNA_pol_sigma-70-like"/>
</dbReference>
<evidence type="ECO:0000259" key="7">
    <source>
        <dbReference type="Pfam" id="PF22029"/>
    </source>
</evidence>
<dbReference type="InterPro" id="IPR000838">
    <property type="entry name" value="RNA_pol_sigma70_ECF_CS"/>
</dbReference>
<keyword evidence="9" id="KW-1185">Reference proteome</keyword>